<dbReference type="InterPro" id="IPR013325">
    <property type="entry name" value="RNA_pol_sigma_r2"/>
</dbReference>
<evidence type="ECO:0000259" key="5">
    <source>
        <dbReference type="Pfam" id="PF04542"/>
    </source>
</evidence>
<dbReference type="InterPro" id="IPR013324">
    <property type="entry name" value="RNA_pol_sigma_r3/r4-like"/>
</dbReference>
<evidence type="ECO:0000259" key="6">
    <source>
        <dbReference type="Pfam" id="PF08281"/>
    </source>
</evidence>
<dbReference type="Proteomes" id="UP000199310">
    <property type="component" value="Unassembled WGS sequence"/>
</dbReference>
<dbReference type="InterPro" id="IPR039425">
    <property type="entry name" value="RNA_pol_sigma-70-like"/>
</dbReference>
<keyword evidence="2" id="KW-0805">Transcription regulation</keyword>
<organism evidence="7 8">
    <name type="scientific">Chitinophaga arvensicola</name>
    <dbReference type="NCBI Taxonomy" id="29529"/>
    <lineage>
        <taxon>Bacteria</taxon>
        <taxon>Pseudomonadati</taxon>
        <taxon>Bacteroidota</taxon>
        <taxon>Chitinophagia</taxon>
        <taxon>Chitinophagales</taxon>
        <taxon>Chitinophagaceae</taxon>
        <taxon>Chitinophaga</taxon>
    </lineage>
</organism>
<evidence type="ECO:0000256" key="2">
    <source>
        <dbReference type="ARBA" id="ARBA00023015"/>
    </source>
</evidence>
<feature type="domain" description="RNA polymerase sigma factor 70 region 4 type 2" evidence="6">
    <location>
        <begin position="115"/>
        <end position="164"/>
    </location>
</feature>
<accession>A0A1I0RQ87</accession>
<comment type="similarity">
    <text evidence="1">Belongs to the sigma-70 factor family. ECF subfamily.</text>
</comment>
<feature type="domain" description="RNA polymerase sigma-70 region 2" evidence="5">
    <location>
        <begin position="20"/>
        <end position="87"/>
    </location>
</feature>
<dbReference type="NCBIfam" id="TIGR02937">
    <property type="entry name" value="sigma70-ECF"/>
    <property type="match status" value="1"/>
</dbReference>
<evidence type="ECO:0000313" key="8">
    <source>
        <dbReference type="Proteomes" id="UP000199310"/>
    </source>
</evidence>
<keyword evidence="4" id="KW-0804">Transcription</keyword>
<dbReference type="EMBL" id="FOJG01000001">
    <property type="protein sequence ID" value="SEW43380.1"/>
    <property type="molecule type" value="Genomic_DNA"/>
</dbReference>
<dbReference type="Pfam" id="PF08281">
    <property type="entry name" value="Sigma70_r4_2"/>
    <property type="match status" value="1"/>
</dbReference>
<keyword evidence="3" id="KW-0731">Sigma factor</keyword>
<evidence type="ECO:0000256" key="4">
    <source>
        <dbReference type="ARBA" id="ARBA00023163"/>
    </source>
</evidence>
<dbReference type="GO" id="GO:0016987">
    <property type="term" value="F:sigma factor activity"/>
    <property type="evidence" value="ECO:0007669"/>
    <property type="project" value="UniProtKB-KW"/>
</dbReference>
<sequence>MESVSASNGAAWDQQTFRVLYDEYFVLVSRYCYSFTGDYEAARDIAAELFANLWRQRAGIRVTTNIKNYLLVAARRSCKKHSDKSARTLSISEDHMEEAISSHTPDAALDDKESREKLHALLALLDPVKKEIIDLKLLGLTNKEIAQVLNITPKKVEYQLNTAIRLLQEEIKIRQLTAQDCEMGLMIGTLVLLLPA</sequence>
<dbReference type="GO" id="GO:0006352">
    <property type="term" value="P:DNA-templated transcription initiation"/>
    <property type="evidence" value="ECO:0007669"/>
    <property type="project" value="InterPro"/>
</dbReference>
<dbReference type="GO" id="GO:0003677">
    <property type="term" value="F:DNA binding"/>
    <property type="evidence" value="ECO:0007669"/>
    <property type="project" value="InterPro"/>
</dbReference>
<dbReference type="AlphaFoldDB" id="A0A1I0RQ87"/>
<dbReference type="PANTHER" id="PTHR43133">
    <property type="entry name" value="RNA POLYMERASE ECF-TYPE SIGMA FACTO"/>
    <property type="match status" value="1"/>
</dbReference>
<dbReference type="PANTHER" id="PTHR43133:SF46">
    <property type="entry name" value="RNA POLYMERASE SIGMA-70 FACTOR ECF SUBFAMILY"/>
    <property type="match status" value="1"/>
</dbReference>
<dbReference type="Gene3D" id="1.10.10.10">
    <property type="entry name" value="Winged helix-like DNA-binding domain superfamily/Winged helix DNA-binding domain"/>
    <property type="match status" value="1"/>
</dbReference>
<dbReference type="Pfam" id="PF04542">
    <property type="entry name" value="Sigma70_r2"/>
    <property type="match status" value="1"/>
</dbReference>
<evidence type="ECO:0000256" key="3">
    <source>
        <dbReference type="ARBA" id="ARBA00023082"/>
    </source>
</evidence>
<name>A0A1I0RQ87_9BACT</name>
<dbReference type="RefSeq" id="WP_089896368.1">
    <property type="nucleotide sequence ID" value="NZ_FOJG01000001.1"/>
</dbReference>
<dbReference type="InterPro" id="IPR036388">
    <property type="entry name" value="WH-like_DNA-bd_sf"/>
</dbReference>
<dbReference type="SUPFAM" id="SSF88946">
    <property type="entry name" value="Sigma2 domain of RNA polymerase sigma factors"/>
    <property type="match status" value="1"/>
</dbReference>
<keyword evidence="8" id="KW-1185">Reference proteome</keyword>
<dbReference type="Gene3D" id="1.10.1740.10">
    <property type="match status" value="1"/>
</dbReference>
<dbReference type="InterPro" id="IPR013249">
    <property type="entry name" value="RNA_pol_sigma70_r4_t2"/>
</dbReference>
<dbReference type="InterPro" id="IPR014284">
    <property type="entry name" value="RNA_pol_sigma-70_dom"/>
</dbReference>
<evidence type="ECO:0000313" key="7">
    <source>
        <dbReference type="EMBL" id="SEW43380.1"/>
    </source>
</evidence>
<dbReference type="STRING" id="29529.SAMN04488122_3213"/>
<reference evidence="8" key="1">
    <citation type="submission" date="2016-10" db="EMBL/GenBank/DDBJ databases">
        <authorList>
            <person name="Varghese N."/>
            <person name="Submissions S."/>
        </authorList>
    </citation>
    <scope>NUCLEOTIDE SEQUENCE [LARGE SCALE GENOMIC DNA]</scope>
    <source>
        <strain evidence="8">DSM 3695</strain>
    </source>
</reference>
<proteinExistence type="inferred from homology"/>
<dbReference type="InterPro" id="IPR007627">
    <property type="entry name" value="RNA_pol_sigma70_r2"/>
</dbReference>
<dbReference type="SUPFAM" id="SSF88659">
    <property type="entry name" value="Sigma3 and sigma4 domains of RNA polymerase sigma factors"/>
    <property type="match status" value="1"/>
</dbReference>
<protein>
    <submittedName>
        <fullName evidence="7">Sigma-70 region 2</fullName>
    </submittedName>
</protein>
<gene>
    <name evidence="7" type="ORF">SAMN04488122_3213</name>
</gene>
<evidence type="ECO:0000256" key="1">
    <source>
        <dbReference type="ARBA" id="ARBA00010641"/>
    </source>
</evidence>
<dbReference type="OrthoDB" id="1524077at2"/>